<reference evidence="2" key="1">
    <citation type="submission" date="2022-03" db="EMBL/GenBank/DDBJ databases">
        <authorList>
            <person name="Martin H S."/>
        </authorList>
    </citation>
    <scope>NUCLEOTIDE SEQUENCE</scope>
</reference>
<name>A0ABN8ISG0_9NEOP</name>
<evidence type="ECO:0000256" key="1">
    <source>
        <dbReference type="SAM" id="MobiDB-lite"/>
    </source>
</evidence>
<accession>A0ABN8ISG0</accession>
<keyword evidence="3" id="KW-1185">Reference proteome</keyword>
<protein>
    <submittedName>
        <fullName evidence="2">Uncharacterized protein</fullName>
    </submittedName>
</protein>
<feature type="compositionally biased region" description="Polar residues" evidence="1">
    <location>
        <begin position="51"/>
        <end position="64"/>
    </location>
</feature>
<gene>
    <name evidence="2" type="ORF">IPOD504_LOCUS13073</name>
</gene>
<evidence type="ECO:0000313" key="3">
    <source>
        <dbReference type="Proteomes" id="UP000837857"/>
    </source>
</evidence>
<organism evidence="2 3">
    <name type="scientific">Iphiclides podalirius</name>
    <name type="common">scarce swallowtail</name>
    <dbReference type="NCBI Taxonomy" id="110791"/>
    <lineage>
        <taxon>Eukaryota</taxon>
        <taxon>Metazoa</taxon>
        <taxon>Ecdysozoa</taxon>
        <taxon>Arthropoda</taxon>
        <taxon>Hexapoda</taxon>
        <taxon>Insecta</taxon>
        <taxon>Pterygota</taxon>
        <taxon>Neoptera</taxon>
        <taxon>Endopterygota</taxon>
        <taxon>Lepidoptera</taxon>
        <taxon>Glossata</taxon>
        <taxon>Ditrysia</taxon>
        <taxon>Papilionoidea</taxon>
        <taxon>Papilionidae</taxon>
        <taxon>Papilioninae</taxon>
        <taxon>Iphiclides</taxon>
    </lineage>
</organism>
<dbReference type="EMBL" id="OW152842">
    <property type="protein sequence ID" value="CAH2065182.1"/>
    <property type="molecule type" value="Genomic_DNA"/>
</dbReference>
<feature type="region of interest" description="Disordered" evidence="1">
    <location>
        <begin position="42"/>
        <end position="64"/>
    </location>
</feature>
<sequence>MVEVDLDGNLEGGEEENSQAELIPFKVIEELNMIKSHLNRKGRADDGYVTDSGNKSDSQSWGSHKGSFQTSDAWINQSAHCLLKFIMDSPVVLRTRQITNDISWNLGRLIDRLHEEEKYPPFLEKVLEAVEELLRDVYEGDSFVGDVILRKDEKIHRLFYLNRSQHILKYTLDKITQLLESFHSRIEEECTLEMTEPDRTENLCYILHILEHILRRHASTKDLLSQASTQTSQEDKSLKRSSITEVWRRKWNPNYNSDKEQTTSSKKCVEAKCSEILNKIIVRAMDGYSLVSFAALQCFNLLQT</sequence>
<feature type="non-terminal residue" evidence="2">
    <location>
        <position position="304"/>
    </location>
</feature>
<dbReference type="Proteomes" id="UP000837857">
    <property type="component" value="Chromosome 30"/>
</dbReference>
<proteinExistence type="predicted"/>
<evidence type="ECO:0000313" key="2">
    <source>
        <dbReference type="EMBL" id="CAH2065182.1"/>
    </source>
</evidence>